<keyword evidence="2" id="KW-0805">Transcription regulation</keyword>
<evidence type="ECO:0000313" key="5">
    <source>
        <dbReference type="EMBL" id="TDD81924.1"/>
    </source>
</evidence>
<dbReference type="EMBL" id="SMKY01000071">
    <property type="protein sequence ID" value="TDD81924.1"/>
    <property type="molecule type" value="Genomic_DNA"/>
</dbReference>
<reference evidence="5 6" key="1">
    <citation type="submission" date="2019-03" db="EMBL/GenBank/DDBJ databases">
        <title>Draft genome sequences of novel Actinobacteria.</title>
        <authorList>
            <person name="Sahin N."/>
            <person name="Ay H."/>
            <person name="Saygin H."/>
        </authorList>
    </citation>
    <scope>NUCLEOTIDE SEQUENCE [LARGE SCALE GENOMIC DNA]</scope>
    <source>
        <strain evidence="5 6">DSM 45941</strain>
    </source>
</reference>
<sequence length="129" mass="13949">MTSAARRPAGELESAVLEALWAAAEPMTVRDVRTALGGNLARTTITTILSRLHVKGVLRRTRSGRGYAYSPVVEDQAALSAGRMHKELDKSGAERPSVLARFVSDLNANDERLLRVLLEQAGHADEPTS</sequence>
<name>A0A4R5BDR3_9ACTN</name>
<evidence type="ECO:0000256" key="1">
    <source>
        <dbReference type="ARBA" id="ARBA00011046"/>
    </source>
</evidence>
<evidence type="ECO:0000256" key="3">
    <source>
        <dbReference type="ARBA" id="ARBA00023125"/>
    </source>
</evidence>
<dbReference type="GO" id="GO:0003677">
    <property type="term" value="F:DNA binding"/>
    <property type="evidence" value="ECO:0007669"/>
    <property type="project" value="UniProtKB-KW"/>
</dbReference>
<keyword evidence="3" id="KW-0238">DNA-binding</keyword>
<dbReference type="Proteomes" id="UP000295578">
    <property type="component" value="Unassembled WGS sequence"/>
</dbReference>
<keyword evidence="6" id="KW-1185">Reference proteome</keyword>
<dbReference type="InterPro" id="IPR005650">
    <property type="entry name" value="BlaI_family"/>
</dbReference>
<evidence type="ECO:0000256" key="2">
    <source>
        <dbReference type="ARBA" id="ARBA00023015"/>
    </source>
</evidence>
<organism evidence="5 6">
    <name type="scientific">Actinomadura darangshiensis</name>
    <dbReference type="NCBI Taxonomy" id="705336"/>
    <lineage>
        <taxon>Bacteria</taxon>
        <taxon>Bacillati</taxon>
        <taxon>Actinomycetota</taxon>
        <taxon>Actinomycetes</taxon>
        <taxon>Streptosporangiales</taxon>
        <taxon>Thermomonosporaceae</taxon>
        <taxon>Actinomadura</taxon>
    </lineage>
</organism>
<gene>
    <name evidence="5" type="ORF">E1293_17605</name>
</gene>
<dbReference type="RefSeq" id="WP_132198497.1">
    <property type="nucleotide sequence ID" value="NZ_SMKY01000071.1"/>
</dbReference>
<comment type="similarity">
    <text evidence="1">Belongs to the BlaI transcriptional regulatory family.</text>
</comment>
<comment type="caution">
    <text evidence="5">The sequence shown here is derived from an EMBL/GenBank/DDBJ whole genome shotgun (WGS) entry which is preliminary data.</text>
</comment>
<proteinExistence type="inferred from homology"/>
<protein>
    <submittedName>
        <fullName evidence="5">BlaI/MecI/CopY family transcriptional regulator</fullName>
    </submittedName>
</protein>
<dbReference type="OrthoDB" id="9813987at2"/>
<evidence type="ECO:0000256" key="4">
    <source>
        <dbReference type="ARBA" id="ARBA00023163"/>
    </source>
</evidence>
<dbReference type="Gene3D" id="1.10.10.10">
    <property type="entry name" value="Winged helix-like DNA-binding domain superfamily/Winged helix DNA-binding domain"/>
    <property type="match status" value="1"/>
</dbReference>
<dbReference type="InterPro" id="IPR036390">
    <property type="entry name" value="WH_DNA-bd_sf"/>
</dbReference>
<dbReference type="SUPFAM" id="SSF46785">
    <property type="entry name" value="Winged helix' DNA-binding domain"/>
    <property type="match status" value="1"/>
</dbReference>
<dbReference type="InterPro" id="IPR036388">
    <property type="entry name" value="WH-like_DNA-bd_sf"/>
</dbReference>
<evidence type="ECO:0000313" key="6">
    <source>
        <dbReference type="Proteomes" id="UP000295578"/>
    </source>
</evidence>
<dbReference type="GO" id="GO:0045892">
    <property type="term" value="P:negative regulation of DNA-templated transcription"/>
    <property type="evidence" value="ECO:0007669"/>
    <property type="project" value="InterPro"/>
</dbReference>
<accession>A0A4R5BDR3</accession>
<dbReference type="Pfam" id="PF03965">
    <property type="entry name" value="Penicillinase_R"/>
    <property type="match status" value="1"/>
</dbReference>
<keyword evidence="4" id="KW-0804">Transcription</keyword>
<dbReference type="AlphaFoldDB" id="A0A4R5BDR3"/>